<dbReference type="AlphaFoldDB" id="A0A2K1R868"/>
<evidence type="ECO:0000313" key="2">
    <source>
        <dbReference type="EMBL" id="PNS23439.1"/>
    </source>
</evidence>
<organism evidence="2">
    <name type="scientific">Populus trichocarpa</name>
    <name type="common">Western balsam poplar</name>
    <name type="synonym">Populus balsamifera subsp. trichocarpa</name>
    <dbReference type="NCBI Taxonomy" id="3694"/>
    <lineage>
        <taxon>Eukaryota</taxon>
        <taxon>Viridiplantae</taxon>
        <taxon>Streptophyta</taxon>
        <taxon>Embryophyta</taxon>
        <taxon>Tracheophyta</taxon>
        <taxon>Spermatophyta</taxon>
        <taxon>Magnoliopsida</taxon>
        <taxon>eudicotyledons</taxon>
        <taxon>Gunneridae</taxon>
        <taxon>Pentapetalae</taxon>
        <taxon>rosids</taxon>
        <taxon>fabids</taxon>
        <taxon>Malpighiales</taxon>
        <taxon>Salicaceae</taxon>
        <taxon>Saliceae</taxon>
        <taxon>Populus</taxon>
    </lineage>
</organism>
<proteinExistence type="predicted"/>
<keyword evidence="1" id="KW-1133">Transmembrane helix</keyword>
<reference evidence="2" key="2">
    <citation type="submission" date="2017-07" db="EMBL/GenBank/DDBJ databases">
        <title>WGS assembly of Populus trichocarpa.</title>
        <authorList>
            <person name="Tuskan G."/>
            <person name="Difazio S."/>
            <person name="Jansson S."/>
            <person name="Bohlmann J."/>
            <person name="Grigoriev I."/>
            <person name="Hellsten U."/>
            <person name="Putnam N."/>
            <person name="Ralph S."/>
            <person name="Rombauts S."/>
            <person name="Salamov A."/>
            <person name="Schein J."/>
            <person name="Sterck L."/>
            <person name="Aerts A."/>
            <person name="Bhalerao R."/>
            <person name="Bhalerao R."/>
            <person name="Blaudez D."/>
            <person name="Boerjan W."/>
            <person name="Brun A."/>
            <person name="Brunner A."/>
            <person name="Busov V."/>
            <person name="Campbell M."/>
            <person name="Carlson J."/>
            <person name="Chalot M."/>
            <person name="Chapman J."/>
            <person name="Chen G."/>
            <person name="Cooper D."/>
            <person name="Coutinho P."/>
            <person name="Couturier J."/>
            <person name="Covert S."/>
            <person name="Cronk Q."/>
            <person name="Cunningham R."/>
            <person name="Davis J."/>
            <person name="Degroeve S."/>
            <person name="Dejardin A."/>
            <person name="Depamphilis C."/>
            <person name="Detter J."/>
            <person name="Dirks B."/>
            <person name="Dubchak I."/>
            <person name="Duplessis S."/>
            <person name="Ehlting J."/>
            <person name="Ellis B."/>
            <person name="Gendler K."/>
            <person name="Goodstein D."/>
            <person name="Gribskov M."/>
            <person name="Grimwood J."/>
            <person name="Groover A."/>
            <person name="Gunter L."/>
            <person name="Hamberger B."/>
            <person name="Heinze B."/>
            <person name="Helariutta Y."/>
            <person name="Henrissat B."/>
            <person name="Holligan D."/>
            <person name="Holt R."/>
            <person name="Huang W."/>
            <person name="Islam-Faridi N."/>
            <person name="Jones S."/>
            <person name="Jones-Rhoades M."/>
            <person name="Jorgensen R."/>
            <person name="Joshi C."/>
            <person name="Kangasjarvi J."/>
            <person name="Karlsson J."/>
            <person name="Kelleher C."/>
            <person name="Kirkpatrick R."/>
            <person name="Kirst M."/>
            <person name="Kohler A."/>
            <person name="Kalluri U."/>
            <person name="Larimer F."/>
            <person name="Leebens-Mack J."/>
            <person name="Leple J."/>
            <person name="Locascio P."/>
            <person name="Lou Y."/>
            <person name="Lucas S."/>
            <person name="Martin F."/>
            <person name="Montanini B."/>
            <person name="Napoli C."/>
            <person name="Nelson D."/>
            <person name="Nelson C."/>
            <person name="Nieminen K."/>
            <person name="Nilsson O."/>
            <person name="Pereda V."/>
            <person name="Peter G."/>
            <person name="Philippe R."/>
            <person name="Pilate G."/>
            <person name="Poliakov A."/>
            <person name="Razumovskaya J."/>
            <person name="Richardson P."/>
            <person name="Rinaldi C."/>
            <person name="Ritland K."/>
            <person name="Rouze P."/>
            <person name="Ryaboy D."/>
            <person name="Schmutz J."/>
            <person name="Schrader J."/>
            <person name="Segerman B."/>
            <person name="Shin H."/>
            <person name="Siddiqui A."/>
            <person name="Sterky F."/>
            <person name="Terry A."/>
            <person name="Tsai C."/>
            <person name="Uberbacher E."/>
            <person name="Unneberg P."/>
            <person name="Vahala J."/>
            <person name="Wall K."/>
            <person name="Wessler S."/>
            <person name="Yang G."/>
            <person name="Yin T."/>
            <person name="Douglas C."/>
            <person name="Marra M."/>
            <person name="Sandberg G."/>
            <person name="Van De Peer Y."/>
            <person name="Rokhsar D."/>
        </authorList>
    </citation>
    <scope>NUCLEOTIDE SEQUENCE</scope>
    <source>
        <strain evidence="2">Nisqually-1</strain>
    </source>
</reference>
<dbReference type="EMBL" id="KZ623374">
    <property type="protein sequence ID" value="PNS23439.1"/>
    <property type="molecule type" value="Genomic_DNA"/>
</dbReference>
<name>A0A2K1R868_POPTR</name>
<accession>A0A2K1R868</accession>
<dbReference type="PANTHER" id="PTHR36031">
    <property type="entry name" value="F21O3.15 PROTEIN"/>
    <property type="match status" value="1"/>
</dbReference>
<gene>
    <name evidence="2" type="ORF">POPTR_T062500</name>
</gene>
<keyword evidence="1" id="KW-0472">Membrane</keyword>
<keyword evidence="1" id="KW-0812">Transmembrane</keyword>
<dbReference type="InParanoid" id="A0A2K1R868"/>
<feature type="transmembrane region" description="Helical" evidence="1">
    <location>
        <begin position="39"/>
        <end position="57"/>
    </location>
</feature>
<sequence>MQDQDFGRNRQGDTWEKVGQIRDKFEYDREKRMREKGAFNAYNLLNVWSLIFLGINWSRGHSCKYK</sequence>
<protein>
    <submittedName>
        <fullName evidence="2">Uncharacterized protein</fullName>
    </submittedName>
</protein>
<reference evidence="2" key="1">
    <citation type="journal article" date="2006" name="Science">
        <title>The genome of black cottonwood, Populus trichocarpa (Torr. &amp; Gray).</title>
        <authorList>
            <person name="Tuskan G.A."/>
            <person name="Difazio S."/>
            <person name="Jansson S."/>
            <person name="Bohlmann J."/>
            <person name="Grigoriev I."/>
            <person name="Hellsten U."/>
            <person name="Putnam N."/>
            <person name="Ralph S."/>
            <person name="Rombauts S."/>
            <person name="Salamov A."/>
            <person name="Schein J."/>
            <person name="Sterck L."/>
            <person name="Aerts A."/>
            <person name="Bhalerao R.R."/>
            <person name="Bhalerao R.P."/>
            <person name="Blaudez D."/>
            <person name="Boerjan W."/>
            <person name="Brun A."/>
            <person name="Brunner A."/>
            <person name="Busov V."/>
            <person name="Campbell M."/>
            <person name="Carlson J."/>
            <person name="Chalot M."/>
            <person name="Chapman J."/>
            <person name="Chen G.L."/>
            <person name="Cooper D."/>
            <person name="Coutinho P.M."/>
            <person name="Couturier J."/>
            <person name="Covert S."/>
            <person name="Cronk Q."/>
            <person name="Cunningham R."/>
            <person name="Davis J."/>
            <person name="Degroeve S."/>
            <person name="Dejardin A."/>
            <person name="Depamphilis C."/>
            <person name="Detter J."/>
            <person name="Dirks B."/>
            <person name="Dubchak I."/>
            <person name="Duplessis S."/>
            <person name="Ehlting J."/>
            <person name="Ellis B."/>
            <person name="Gendler K."/>
            <person name="Goodstein D."/>
            <person name="Gribskov M."/>
            <person name="Grimwood J."/>
            <person name="Groover A."/>
            <person name="Gunter L."/>
            <person name="Hamberger B."/>
            <person name="Heinze B."/>
            <person name="Helariutta Y."/>
            <person name="Henrissat B."/>
            <person name="Holligan D."/>
            <person name="Holt R."/>
            <person name="Huang W."/>
            <person name="Islam-Faridi N."/>
            <person name="Jones S."/>
            <person name="Jones-Rhoades M."/>
            <person name="Jorgensen R."/>
            <person name="Joshi C."/>
            <person name="Kangasjarvi J."/>
            <person name="Karlsson J."/>
            <person name="Kelleher C."/>
            <person name="Kirkpatrick R."/>
            <person name="Kirst M."/>
            <person name="Kohler A."/>
            <person name="Kalluri U."/>
            <person name="Larimer F."/>
            <person name="Leebens-Mack J."/>
            <person name="Leple J.C."/>
            <person name="Locascio P."/>
            <person name="Lou Y."/>
            <person name="Lucas S."/>
            <person name="Martin F."/>
            <person name="Montanini B."/>
            <person name="Napoli C."/>
            <person name="Nelson D.R."/>
            <person name="Nelson C."/>
            <person name="Nieminen K."/>
            <person name="Nilsson O."/>
            <person name="Pereda V."/>
            <person name="Peter G."/>
            <person name="Philippe R."/>
            <person name="Pilate G."/>
            <person name="Poliakov A."/>
            <person name="Razumovskaya J."/>
            <person name="Richardson P."/>
            <person name="Rinaldi C."/>
            <person name="Ritland K."/>
            <person name="Rouze P."/>
            <person name="Ryaboy D."/>
            <person name="Schmutz J."/>
            <person name="Schrader J."/>
            <person name="Segerman B."/>
            <person name="Shin H."/>
            <person name="Siddiqui A."/>
            <person name="Sterky F."/>
            <person name="Terry A."/>
            <person name="Tsai C.J."/>
            <person name="Uberbacher E."/>
            <person name="Unneberg P."/>
            <person name="Vahala J."/>
            <person name="Wall K."/>
            <person name="Wessler S."/>
            <person name="Yang G."/>
            <person name="Yin T."/>
            <person name="Douglas C."/>
            <person name="Marra M."/>
            <person name="Sandberg G."/>
            <person name="Van de Peer Y."/>
            <person name="Rokhsar D."/>
        </authorList>
    </citation>
    <scope>NUCLEOTIDE SEQUENCE [LARGE SCALE GENOMIC DNA]</scope>
    <source>
        <strain evidence="2">Nisqually-1</strain>
    </source>
</reference>
<dbReference type="PANTHER" id="PTHR36031:SF1">
    <property type="entry name" value="F21O3.15 PROTEIN"/>
    <property type="match status" value="1"/>
</dbReference>
<evidence type="ECO:0000256" key="1">
    <source>
        <dbReference type="SAM" id="Phobius"/>
    </source>
</evidence>